<feature type="domain" description="Glyoxalase/fosfomycin resistance/dioxygenase" evidence="1">
    <location>
        <begin position="12"/>
        <end position="131"/>
    </location>
</feature>
<dbReference type="PANTHER" id="PTHR33990:SF1">
    <property type="entry name" value="PROTEIN YJDN"/>
    <property type="match status" value="1"/>
</dbReference>
<dbReference type="RefSeq" id="WP_161050680.1">
    <property type="nucleotide sequence ID" value="NZ_WWCR01000014.1"/>
</dbReference>
<comment type="caution">
    <text evidence="2">The sequence shown here is derived from an EMBL/GenBank/DDBJ whole genome shotgun (WGS) entry which is preliminary data.</text>
</comment>
<dbReference type="InterPro" id="IPR028973">
    <property type="entry name" value="PhnB-like"/>
</dbReference>
<organism evidence="2 3">
    <name type="scientific">Duganella margarita</name>
    <dbReference type="NCBI Taxonomy" id="2692170"/>
    <lineage>
        <taxon>Bacteria</taxon>
        <taxon>Pseudomonadati</taxon>
        <taxon>Pseudomonadota</taxon>
        <taxon>Betaproteobacteria</taxon>
        <taxon>Burkholderiales</taxon>
        <taxon>Oxalobacteraceae</taxon>
        <taxon>Telluria group</taxon>
        <taxon>Duganella</taxon>
    </lineage>
</organism>
<dbReference type="PANTHER" id="PTHR33990">
    <property type="entry name" value="PROTEIN YJDN-RELATED"/>
    <property type="match status" value="1"/>
</dbReference>
<dbReference type="Pfam" id="PF00903">
    <property type="entry name" value="Glyoxalase"/>
    <property type="match status" value="1"/>
</dbReference>
<dbReference type="InterPro" id="IPR029068">
    <property type="entry name" value="Glyas_Bleomycin-R_OHBP_Dase"/>
</dbReference>
<dbReference type="Gene3D" id="3.10.180.10">
    <property type="entry name" value="2,3-Dihydroxybiphenyl 1,2-Dioxygenase, domain 1"/>
    <property type="match status" value="1"/>
</dbReference>
<protein>
    <submittedName>
        <fullName evidence="2">VOC family protein</fullName>
    </submittedName>
</protein>
<accession>A0A7X4KHF6</accession>
<dbReference type="Proteomes" id="UP000469734">
    <property type="component" value="Unassembled WGS sequence"/>
</dbReference>
<proteinExistence type="predicted"/>
<dbReference type="InterPro" id="IPR004360">
    <property type="entry name" value="Glyas_Fos-R_dOase_dom"/>
</dbReference>
<reference evidence="2 3" key="1">
    <citation type="submission" date="2019-12" db="EMBL/GenBank/DDBJ databases">
        <title>Novel species isolated from a subtropical stream in China.</title>
        <authorList>
            <person name="Lu H."/>
        </authorList>
    </citation>
    <scope>NUCLEOTIDE SEQUENCE [LARGE SCALE GENOMIC DNA]</scope>
    <source>
        <strain evidence="2 3">FT134W</strain>
    </source>
</reference>
<dbReference type="SUPFAM" id="SSF54593">
    <property type="entry name" value="Glyoxalase/Bleomycin resistance protein/Dihydroxybiphenyl dioxygenase"/>
    <property type="match status" value="1"/>
</dbReference>
<dbReference type="EMBL" id="WWCR01000014">
    <property type="protein sequence ID" value="MYM73539.1"/>
    <property type="molecule type" value="Genomic_DNA"/>
</dbReference>
<evidence type="ECO:0000313" key="2">
    <source>
        <dbReference type="EMBL" id="MYM73539.1"/>
    </source>
</evidence>
<gene>
    <name evidence="2" type="ORF">GTP56_15210</name>
</gene>
<name>A0A7X4KHF6_9BURK</name>
<evidence type="ECO:0000259" key="1">
    <source>
        <dbReference type="Pfam" id="PF00903"/>
    </source>
</evidence>
<dbReference type="CDD" id="cd06588">
    <property type="entry name" value="PhnB_like"/>
    <property type="match status" value="1"/>
</dbReference>
<dbReference type="AlphaFoldDB" id="A0A7X4KHF6"/>
<sequence>MSVTTVPHINLRGQARAALAFYQAVFGGELTQVTYAQMGNLQDPADADHIIWGQVVAANGFRIMACDVAAATAWHQGENAFFVSLRGNDADEIAAQWHQLSEGGVIQQPLAPAPWTPLYGRLKDRFGVVWVVDVASAAA</sequence>
<evidence type="ECO:0000313" key="3">
    <source>
        <dbReference type="Proteomes" id="UP000469734"/>
    </source>
</evidence>